<protein>
    <submittedName>
        <fullName evidence="2">Uncharacterized protein</fullName>
    </submittedName>
</protein>
<feature type="chain" id="PRO_5040209777" evidence="1">
    <location>
        <begin position="19"/>
        <end position="302"/>
    </location>
</feature>
<dbReference type="AlphaFoldDB" id="A0A9P6JBF1"/>
<evidence type="ECO:0000313" key="2">
    <source>
        <dbReference type="EMBL" id="KAF9966510.1"/>
    </source>
</evidence>
<accession>A0A9P6JBF1</accession>
<evidence type="ECO:0000313" key="3">
    <source>
        <dbReference type="Proteomes" id="UP000738359"/>
    </source>
</evidence>
<keyword evidence="3" id="KW-1185">Reference proteome</keyword>
<name>A0A9P6JBF1_MORAP</name>
<organism evidence="2 3">
    <name type="scientific">Mortierella alpina</name>
    <name type="common">Oleaginous fungus</name>
    <name type="synonym">Mortierella renispora</name>
    <dbReference type="NCBI Taxonomy" id="64518"/>
    <lineage>
        <taxon>Eukaryota</taxon>
        <taxon>Fungi</taxon>
        <taxon>Fungi incertae sedis</taxon>
        <taxon>Mucoromycota</taxon>
        <taxon>Mortierellomycotina</taxon>
        <taxon>Mortierellomycetes</taxon>
        <taxon>Mortierellales</taxon>
        <taxon>Mortierellaceae</taxon>
        <taxon>Mortierella</taxon>
    </lineage>
</organism>
<dbReference type="Proteomes" id="UP000738359">
    <property type="component" value="Unassembled WGS sequence"/>
</dbReference>
<sequence>MKILFLIVAALCAPALTASECHGRNSAQGVFSNPEEAPSDAALVASACLNRDFGYGIFPQPCNCPSGYTIYSNSDCGGQSSYSAGGGWTTGSQNWPVRSYRCEAASVAIRCVNRNFGHGTFSRPCECLSGYRVFGNSGCNGQTYHLSRDSGWTSNDQYMVVKSYQCDAPDPNLGGCFNHNYGRGTFNKPSNCPFGYTIYSQSGCGAQSVHFNEGGWTTGPNNWLVQSYRCDVAKVTSTECTNRQYGIGTFPKPAECAGSYTIFGSAGCTGQMVQRGASGWTTRQGDWPVRSFRCNDDCKCTR</sequence>
<dbReference type="OrthoDB" id="2346177at2759"/>
<dbReference type="EMBL" id="JAAAHY010000150">
    <property type="protein sequence ID" value="KAF9966510.1"/>
    <property type="molecule type" value="Genomic_DNA"/>
</dbReference>
<gene>
    <name evidence="2" type="ORF">BGZ70_002123</name>
</gene>
<proteinExistence type="predicted"/>
<reference evidence="2" key="1">
    <citation type="journal article" date="2020" name="Fungal Divers.">
        <title>Resolving the Mortierellaceae phylogeny through synthesis of multi-gene phylogenetics and phylogenomics.</title>
        <authorList>
            <person name="Vandepol N."/>
            <person name="Liber J."/>
            <person name="Desiro A."/>
            <person name="Na H."/>
            <person name="Kennedy M."/>
            <person name="Barry K."/>
            <person name="Grigoriev I.V."/>
            <person name="Miller A.N."/>
            <person name="O'Donnell K."/>
            <person name="Stajich J.E."/>
            <person name="Bonito G."/>
        </authorList>
    </citation>
    <scope>NUCLEOTIDE SEQUENCE</scope>
    <source>
        <strain evidence="2">CK1249</strain>
    </source>
</reference>
<feature type="signal peptide" evidence="1">
    <location>
        <begin position="1"/>
        <end position="18"/>
    </location>
</feature>
<comment type="caution">
    <text evidence="2">The sequence shown here is derived from an EMBL/GenBank/DDBJ whole genome shotgun (WGS) entry which is preliminary data.</text>
</comment>
<keyword evidence="1" id="KW-0732">Signal</keyword>
<evidence type="ECO:0000256" key="1">
    <source>
        <dbReference type="SAM" id="SignalP"/>
    </source>
</evidence>